<evidence type="ECO:0000256" key="7">
    <source>
        <dbReference type="ARBA" id="ARBA00023136"/>
    </source>
</evidence>
<keyword evidence="13" id="KW-1185">Reference proteome</keyword>
<dbReference type="InterPro" id="IPR015260">
    <property type="entry name" value="Syntaxin-6/10/61_N"/>
</dbReference>
<evidence type="ECO:0000256" key="10">
    <source>
        <dbReference type="SAM" id="Phobius"/>
    </source>
</evidence>
<evidence type="ECO:0000256" key="6">
    <source>
        <dbReference type="ARBA" id="ARBA00023034"/>
    </source>
</evidence>
<sequence length="268" mass="30619">MFVKVYCEVFRALNKTRGLYLRWQELLTSPVLPNSAEVEWTSIELRSALRSIEWDLEDLEDTINILLKCGLICIAEKNSSKFKIDHKEICDRRTFIEATKQEVQVMKNKTSINRNIDNDGTAQEPLLGDGSPRKSRNMWTPTPKCSKKKYLKLNSEADSPNRSNEFENGMGLPDQEEMLEAQDEQLSMINNSVNTLKSVSTYIGHELNDQTILIDDLNSEMELTDSQLHITVMRVTKALHLTNDKYQCAGIVILIAILLLLLILFVVL</sequence>
<evidence type="ECO:0000259" key="11">
    <source>
        <dbReference type="PROSITE" id="PS50192"/>
    </source>
</evidence>
<dbReference type="InterPro" id="IPR000727">
    <property type="entry name" value="T_SNARE_dom"/>
</dbReference>
<accession>A0A9P0TUZ2</accession>
<dbReference type="SMART" id="SM00397">
    <property type="entry name" value="t_SNARE"/>
    <property type="match status" value="1"/>
</dbReference>
<evidence type="ECO:0000256" key="9">
    <source>
        <dbReference type="SAM" id="MobiDB-lite"/>
    </source>
</evidence>
<dbReference type="PANTHER" id="PTHR12791">
    <property type="entry name" value="GOLGI SNARE BET1-RELATED"/>
    <property type="match status" value="1"/>
</dbReference>
<dbReference type="GO" id="GO:0016020">
    <property type="term" value="C:membrane"/>
    <property type="evidence" value="ECO:0007669"/>
    <property type="project" value="InterPro"/>
</dbReference>
<keyword evidence="5 10" id="KW-1133">Transmembrane helix</keyword>
<evidence type="ECO:0000256" key="4">
    <source>
        <dbReference type="ARBA" id="ARBA00022927"/>
    </source>
</evidence>
<evidence type="ECO:0000313" key="13">
    <source>
        <dbReference type="Proteomes" id="UP001152562"/>
    </source>
</evidence>
<name>A0A9P0TUZ2_PIEBR</name>
<keyword evidence="2" id="KW-0813">Transport</keyword>
<dbReference type="Gene3D" id="1.20.5.110">
    <property type="match status" value="1"/>
</dbReference>
<evidence type="ECO:0000313" key="12">
    <source>
        <dbReference type="EMBL" id="CAH4038522.1"/>
    </source>
</evidence>
<dbReference type="GO" id="GO:0005794">
    <property type="term" value="C:Golgi apparatus"/>
    <property type="evidence" value="ECO:0007669"/>
    <property type="project" value="UniProtKB-SubCell"/>
</dbReference>
<comment type="similarity">
    <text evidence="1">Belongs to the syntaxin family.</text>
</comment>
<dbReference type="PROSITE" id="PS50192">
    <property type="entry name" value="T_SNARE"/>
    <property type="match status" value="1"/>
</dbReference>
<organism evidence="12 13">
    <name type="scientific">Pieris brassicae</name>
    <name type="common">White butterfly</name>
    <name type="synonym">Large white butterfly</name>
    <dbReference type="NCBI Taxonomy" id="7116"/>
    <lineage>
        <taxon>Eukaryota</taxon>
        <taxon>Metazoa</taxon>
        <taxon>Ecdysozoa</taxon>
        <taxon>Arthropoda</taxon>
        <taxon>Hexapoda</taxon>
        <taxon>Insecta</taxon>
        <taxon>Pterygota</taxon>
        <taxon>Neoptera</taxon>
        <taxon>Endopterygota</taxon>
        <taxon>Lepidoptera</taxon>
        <taxon>Glossata</taxon>
        <taxon>Ditrysia</taxon>
        <taxon>Papilionoidea</taxon>
        <taxon>Pieridae</taxon>
        <taxon>Pierinae</taxon>
        <taxon>Pieris</taxon>
    </lineage>
</organism>
<feature type="domain" description="T-SNARE coiled-coil homology" evidence="11">
    <location>
        <begin position="176"/>
        <end position="238"/>
    </location>
</feature>
<gene>
    <name evidence="12" type="ORF">PIBRA_LOCUS14072</name>
</gene>
<dbReference type="CDD" id="cd21443">
    <property type="entry name" value="SNARE_NTD_STX6_STX10"/>
    <property type="match status" value="1"/>
</dbReference>
<dbReference type="GO" id="GO:0015031">
    <property type="term" value="P:protein transport"/>
    <property type="evidence" value="ECO:0007669"/>
    <property type="project" value="UniProtKB-KW"/>
</dbReference>
<comment type="caution">
    <text evidence="12">The sequence shown here is derived from an EMBL/GenBank/DDBJ whole genome shotgun (WGS) entry which is preliminary data.</text>
</comment>
<evidence type="ECO:0000256" key="5">
    <source>
        <dbReference type="ARBA" id="ARBA00022989"/>
    </source>
</evidence>
<proteinExistence type="inferred from homology"/>
<evidence type="ECO:0000256" key="3">
    <source>
        <dbReference type="ARBA" id="ARBA00022692"/>
    </source>
</evidence>
<dbReference type="InterPro" id="IPR010989">
    <property type="entry name" value="SNARE"/>
</dbReference>
<keyword evidence="4" id="KW-0653">Protein transport</keyword>
<dbReference type="EMBL" id="CALOZG010000087">
    <property type="protein sequence ID" value="CAH4038522.1"/>
    <property type="molecule type" value="Genomic_DNA"/>
</dbReference>
<dbReference type="Gene3D" id="1.20.58.90">
    <property type="match status" value="1"/>
</dbReference>
<evidence type="ECO:0000256" key="8">
    <source>
        <dbReference type="ARBA" id="ARBA00037801"/>
    </source>
</evidence>
<feature type="transmembrane region" description="Helical" evidence="10">
    <location>
        <begin position="249"/>
        <end position="267"/>
    </location>
</feature>
<feature type="compositionally biased region" description="Polar residues" evidence="9">
    <location>
        <begin position="112"/>
        <end position="121"/>
    </location>
</feature>
<evidence type="ECO:0000256" key="1">
    <source>
        <dbReference type="ARBA" id="ARBA00009063"/>
    </source>
</evidence>
<feature type="region of interest" description="Disordered" evidence="9">
    <location>
        <begin position="112"/>
        <end position="144"/>
    </location>
</feature>
<keyword evidence="7 10" id="KW-0472">Membrane</keyword>
<comment type="subcellular location">
    <subcellularLocation>
        <location evidence="8">Golgi apparatus</location>
        <location evidence="8">trans-Golgi network membrane</location>
        <topology evidence="8">Single-pass type IV membrane protein</topology>
    </subcellularLocation>
</comment>
<reference evidence="12" key="1">
    <citation type="submission" date="2022-05" db="EMBL/GenBank/DDBJ databases">
        <authorList>
            <person name="Okamura Y."/>
        </authorList>
    </citation>
    <scope>NUCLEOTIDE SEQUENCE</scope>
</reference>
<evidence type="ECO:0000256" key="2">
    <source>
        <dbReference type="ARBA" id="ARBA00022448"/>
    </source>
</evidence>
<dbReference type="Proteomes" id="UP001152562">
    <property type="component" value="Unassembled WGS sequence"/>
</dbReference>
<keyword evidence="3 10" id="KW-0812">Transmembrane</keyword>
<protein>
    <recommendedName>
        <fullName evidence="11">t-SNARE coiled-coil homology domain-containing protein</fullName>
    </recommendedName>
</protein>
<dbReference type="AlphaFoldDB" id="A0A9P0TUZ2"/>
<dbReference type="CDD" id="cd15851">
    <property type="entry name" value="SNARE_Syntaxin6"/>
    <property type="match status" value="1"/>
</dbReference>
<dbReference type="SUPFAM" id="SSF58038">
    <property type="entry name" value="SNARE fusion complex"/>
    <property type="match status" value="1"/>
</dbReference>
<dbReference type="FunFam" id="1.20.58.90:FF:000004">
    <property type="entry name" value="Syntaxin 10"/>
    <property type="match status" value="1"/>
</dbReference>
<keyword evidence="6" id="KW-0333">Golgi apparatus</keyword>
<dbReference type="GO" id="GO:0048193">
    <property type="term" value="P:Golgi vesicle transport"/>
    <property type="evidence" value="ECO:0007669"/>
    <property type="project" value="InterPro"/>
</dbReference>
<dbReference type="Pfam" id="PF09177">
    <property type="entry name" value="STX6_10_61_N"/>
    <property type="match status" value="1"/>
</dbReference>
<dbReference type="SUPFAM" id="SSF47661">
    <property type="entry name" value="t-snare proteins"/>
    <property type="match status" value="1"/>
</dbReference>